<organism evidence="2 3">
    <name type="scientific">Stegodyphus mimosarum</name>
    <name type="common">African social velvet spider</name>
    <dbReference type="NCBI Taxonomy" id="407821"/>
    <lineage>
        <taxon>Eukaryota</taxon>
        <taxon>Metazoa</taxon>
        <taxon>Ecdysozoa</taxon>
        <taxon>Arthropoda</taxon>
        <taxon>Chelicerata</taxon>
        <taxon>Arachnida</taxon>
        <taxon>Araneae</taxon>
        <taxon>Araneomorphae</taxon>
        <taxon>Entelegynae</taxon>
        <taxon>Eresoidea</taxon>
        <taxon>Eresidae</taxon>
        <taxon>Stegodyphus</taxon>
    </lineage>
</organism>
<dbReference type="EMBL" id="KK121164">
    <property type="protein sequence ID" value="KFM79893.1"/>
    <property type="molecule type" value="Genomic_DNA"/>
</dbReference>
<gene>
    <name evidence="2" type="ORF">X975_26639</name>
</gene>
<evidence type="ECO:0000313" key="2">
    <source>
        <dbReference type="EMBL" id="KFM79893.1"/>
    </source>
</evidence>
<dbReference type="PANTHER" id="PTHR33964:SF1">
    <property type="entry name" value="RE45066P"/>
    <property type="match status" value="1"/>
</dbReference>
<feature type="signal peptide" evidence="1">
    <location>
        <begin position="1"/>
        <end position="22"/>
    </location>
</feature>
<dbReference type="OrthoDB" id="6413183at2759"/>
<evidence type="ECO:0000256" key="1">
    <source>
        <dbReference type="SAM" id="SignalP"/>
    </source>
</evidence>
<dbReference type="OMA" id="QNISCEE"/>
<accession>A0A087URA4</accession>
<evidence type="ECO:0000313" key="3">
    <source>
        <dbReference type="Proteomes" id="UP000054359"/>
    </source>
</evidence>
<protein>
    <submittedName>
        <fullName evidence="2">Uncharacterized protein</fullName>
    </submittedName>
</protein>
<reference evidence="2 3" key="1">
    <citation type="submission" date="2013-11" db="EMBL/GenBank/DDBJ databases">
        <title>Genome sequencing of Stegodyphus mimosarum.</title>
        <authorList>
            <person name="Bechsgaard J."/>
        </authorList>
    </citation>
    <scope>NUCLEOTIDE SEQUENCE [LARGE SCALE GENOMIC DNA]</scope>
</reference>
<sequence>MELYIVIIYCAFILDVCRQTVATISCEEDIHSSCPSKPFIEAGLTLFDEEMLQTHCSDILEDSECKENYLFICDRKGYQTFTMLIGGFKDTFAELCDENSDLRSEYRRHVSCLRNSRNLYHSCVLNAIENVLNDETDEKSNNSTRESDNENLAKRLCRIYQPVKDCILQETLENCGSDAKGFLEILTDRIASRFLEEKCS</sequence>
<dbReference type="PANTHER" id="PTHR33964">
    <property type="entry name" value="RE45066P-RELATED"/>
    <property type="match status" value="1"/>
</dbReference>
<feature type="chain" id="PRO_5001830794" evidence="1">
    <location>
        <begin position="23"/>
        <end position="200"/>
    </location>
</feature>
<name>A0A087URA4_STEMI</name>
<dbReference type="Proteomes" id="UP000054359">
    <property type="component" value="Unassembled WGS sequence"/>
</dbReference>
<feature type="non-terminal residue" evidence="2">
    <location>
        <position position="200"/>
    </location>
</feature>
<keyword evidence="3" id="KW-1185">Reference proteome</keyword>
<dbReference type="AlphaFoldDB" id="A0A087URA4"/>
<keyword evidence="1" id="KW-0732">Signal</keyword>
<proteinExistence type="predicted"/>